<evidence type="ECO:0000256" key="4">
    <source>
        <dbReference type="ARBA" id="ARBA00022691"/>
    </source>
</evidence>
<dbReference type="GO" id="GO:0000049">
    <property type="term" value="F:tRNA binding"/>
    <property type="evidence" value="ECO:0007669"/>
    <property type="project" value="UniProtKB-KW"/>
</dbReference>
<dbReference type="InterPro" id="IPR029028">
    <property type="entry name" value="Alpha/beta_knot_MTases"/>
</dbReference>
<dbReference type="GO" id="GO:0032259">
    <property type="term" value="P:methylation"/>
    <property type="evidence" value="ECO:0007669"/>
    <property type="project" value="UniProtKB-KW"/>
</dbReference>
<dbReference type="InterPro" id="IPR029026">
    <property type="entry name" value="tRNA_m1G_MTases_N"/>
</dbReference>
<evidence type="ECO:0000256" key="6">
    <source>
        <dbReference type="ARBA" id="ARBA00022884"/>
    </source>
</evidence>
<accession>A0ABD3NNL6</accession>
<dbReference type="PANTHER" id="PTHR43453">
    <property type="entry name" value="RRNA METHYLASE-LIKE"/>
    <property type="match status" value="1"/>
</dbReference>
<feature type="region of interest" description="Disordered" evidence="7">
    <location>
        <begin position="210"/>
        <end position="249"/>
    </location>
</feature>
<evidence type="ECO:0000256" key="5">
    <source>
        <dbReference type="ARBA" id="ARBA00022694"/>
    </source>
</evidence>
<dbReference type="EMBL" id="JALLPJ020001060">
    <property type="protein sequence ID" value="KAL3777168.1"/>
    <property type="molecule type" value="Genomic_DNA"/>
</dbReference>
<dbReference type="AlphaFoldDB" id="A0ABD3NNL6"/>
<feature type="region of interest" description="Disordered" evidence="7">
    <location>
        <begin position="395"/>
        <end position="445"/>
    </location>
</feature>
<feature type="compositionally biased region" description="Basic residues" evidence="7">
    <location>
        <begin position="419"/>
        <end position="429"/>
    </location>
</feature>
<feature type="compositionally biased region" description="Low complexity" evidence="7">
    <location>
        <begin position="16"/>
        <end position="26"/>
    </location>
</feature>
<keyword evidence="1" id="KW-0820">tRNA-binding</keyword>
<keyword evidence="10" id="KW-1185">Reference proteome</keyword>
<protein>
    <recommendedName>
        <fullName evidence="8">tRNA/rRNA methyltransferase SpoU type domain-containing protein</fullName>
    </recommendedName>
</protein>
<proteinExistence type="predicted"/>
<keyword evidence="2" id="KW-0489">Methyltransferase</keyword>
<feature type="compositionally biased region" description="Basic and acidic residues" evidence="7">
    <location>
        <begin position="430"/>
        <end position="439"/>
    </location>
</feature>
<feature type="compositionally biased region" description="Basic and acidic residues" evidence="7">
    <location>
        <begin position="30"/>
        <end position="40"/>
    </location>
</feature>
<name>A0ABD3NNL6_9STRA</name>
<dbReference type="GO" id="GO:0008033">
    <property type="term" value="P:tRNA processing"/>
    <property type="evidence" value="ECO:0007669"/>
    <property type="project" value="UniProtKB-KW"/>
</dbReference>
<feature type="region of interest" description="Disordered" evidence="7">
    <location>
        <begin position="1"/>
        <end position="53"/>
    </location>
</feature>
<comment type="caution">
    <text evidence="9">The sequence shown here is derived from an EMBL/GenBank/DDBJ whole genome shotgun (WGS) entry which is preliminary data.</text>
</comment>
<feature type="region of interest" description="Disordered" evidence="7">
    <location>
        <begin position="585"/>
        <end position="607"/>
    </location>
</feature>
<dbReference type="SUPFAM" id="SSF75217">
    <property type="entry name" value="alpha/beta knot"/>
    <property type="match status" value="1"/>
</dbReference>
<keyword evidence="3" id="KW-0808">Transferase</keyword>
<sequence length="651" mass="74096">MTQPSPTAEKNEEETAAAAAAANDAQELFEDTKPAAKRDASPTTEINEEKARQTASAVIIDKRLDSPSSLYWHISKKKSQKVIFPVRIPPDESEYIGYKDVLEKQMKDPSKHTVVQFVQFPHPEMKSKDIGLYGVVSKNQLVPYYGESDVNKDAWCPLTLTLYFKQLKQKHKLGKQHFRVEQLYLELVLQKAKDEEADRVELDQYNVAVDEPEESKVEDPKPVVTTQEVDSDLEDNGKRRSKRRRSQEAENKEWLRVGDVIKLYKPGTEWGKPDNLCHATIVAINPREDPSLVVDCPGEMNLYIPNDALVKRIKRMEKGSLKDCANNGWNAVETFTMKKEGSKDALKKVIAKRVADVKAIKDRHMSEAMKKIEEDGCGPTDLFRSLVRLNSSFSTDNEAEVTNDERTDSSNAWQNPRSRWARRKHRKKMEKLQQEGRGDEVEEDSNELNWDKFEFGDSCCWAEERDEDCHACWMTLRQFGSTEEAIRTLREEEGCLIYASDLNPESMDVRNLNWDVDIKSDTTDDESKQRPICVVMGNEERGISDEMRKLADETFYLPMCGFAESFNLSVATAITLAHMSAVSKCGPNASDDNKQTTKGPLRPGDLDPHELQCLRLKGIINSLAQKRMGKALLKKEGIDLPNSLYNDNTKY</sequence>
<dbReference type="PANTHER" id="PTHR43453:SF1">
    <property type="entry name" value="TRNA_RRNA METHYLTRANSFERASE SPOU TYPE DOMAIN-CONTAINING PROTEIN"/>
    <property type="match status" value="1"/>
</dbReference>
<dbReference type="InterPro" id="IPR001537">
    <property type="entry name" value="SpoU_MeTrfase"/>
</dbReference>
<dbReference type="GO" id="GO:0008168">
    <property type="term" value="F:methyltransferase activity"/>
    <property type="evidence" value="ECO:0007669"/>
    <property type="project" value="UniProtKB-KW"/>
</dbReference>
<dbReference type="Gene3D" id="3.40.1280.10">
    <property type="match status" value="1"/>
</dbReference>
<dbReference type="InterPro" id="IPR033671">
    <property type="entry name" value="TrmH"/>
</dbReference>
<keyword evidence="4" id="KW-0949">S-adenosyl-L-methionine</keyword>
<feature type="domain" description="tRNA/rRNA methyltransferase SpoU type" evidence="8">
    <location>
        <begin position="473"/>
        <end position="576"/>
    </location>
</feature>
<dbReference type="Proteomes" id="UP001530400">
    <property type="component" value="Unassembled WGS sequence"/>
</dbReference>
<evidence type="ECO:0000259" key="8">
    <source>
        <dbReference type="Pfam" id="PF00588"/>
    </source>
</evidence>
<evidence type="ECO:0000256" key="2">
    <source>
        <dbReference type="ARBA" id="ARBA00022603"/>
    </source>
</evidence>
<organism evidence="9 10">
    <name type="scientific">Cyclotella atomus</name>
    <dbReference type="NCBI Taxonomy" id="382360"/>
    <lineage>
        <taxon>Eukaryota</taxon>
        <taxon>Sar</taxon>
        <taxon>Stramenopiles</taxon>
        <taxon>Ochrophyta</taxon>
        <taxon>Bacillariophyta</taxon>
        <taxon>Coscinodiscophyceae</taxon>
        <taxon>Thalassiosirophycidae</taxon>
        <taxon>Stephanodiscales</taxon>
        <taxon>Stephanodiscaceae</taxon>
        <taxon>Cyclotella</taxon>
    </lineage>
</organism>
<keyword evidence="6" id="KW-0694">RNA-binding</keyword>
<gene>
    <name evidence="9" type="ORF">ACHAWO_003225</name>
</gene>
<evidence type="ECO:0000256" key="7">
    <source>
        <dbReference type="SAM" id="MobiDB-lite"/>
    </source>
</evidence>
<keyword evidence="5" id="KW-0819">tRNA processing</keyword>
<evidence type="ECO:0000256" key="1">
    <source>
        <dbReference type="ARBA" id="ARBA00022555"/>
    </source>
</evidence>
<reference evidence="9 10" key="1">
    <citation type="submission" date="2024-10" db="EMBL/GenBank/DDBJ databases">
        <title>Updated reference genomes for cyclostephanoid diatoms.</title>
        <authorList>
            <person name="Roberts W.R."/>
            <person name="Alverson A.J."/>
        </authorList>
    </citation>
    <scope>NUCLEOTIDE SEQUENCE [LARGE SCALE GENOMIC DNA]</scope>
    <source>
        <strain evidence="9 10">AJA010-31</strain>
    </source>
</reference>
<evidence type="ECO:0000256" key="3">
    <source>
        <dbReference type="ARBA" id="ARBA00022679"/>
    </source>
</evidence>
<evidence type="ECO:0000313" key="9">
    <source>
        <dbReference type="EMBL" id="KAL3777168.1"/>
    </source>
</evidence>
<dbReference type="Pfam" id="PF00588">
    <property type="entry name" value="SpoU_methylase"/>
    <property type="match status" value="1"/>
</dbReference>
<evidence type="ECO:0000313" key="10">
    <source>
        <dbReference type="Proteomes" id="UP001530400"/>
    </source>
</evidence>